<evidence type="ECO:0000259" key="7">
    <source>
        <dbReference type="Pfam" id="PF02687"/>
    </source>
</evidence>
<feature type="domain" description="ABC3 transporter permease C-terminal" evidence="7">
    <location>
        <begin position="71"/>
        <end position="188"/>
    </location>
</feature>
<comment type="subcellular location">
    <subcellularLocation>
        <location evidence="1 6">Cell membrane</location>
        <topology evidence="1 6">Multi-pass membrane protein</topology>
    </subcellularLocation>
</comment>
<dbReference type="GO" id="GO:0005886">
    <property type="term" value="C:plasma membrane"/>
    <property type="evidence" value="ECO:0007669"/>
    <property type="project" value="UniProtKB-SubCell"/>
</dbReference>
<accession>A0A1G8UGY0</accession>
<feature type="transmembrane region" description="Helical" evidence="6">
    <location>
        <begin position="301"/>
        <end position="322"/>
    </location>
</feature>
<dbReference type="Proteomes" id="UP000182836">
    <property type="component" value="Unassembled WGS sequence"/>
</dbReference>
<keyword evidence="2 6" id="KW-1003">Cell membrane</keyword>
<evidence type="ECO:0000313" key="9">
    <source>
        <dbReference type="Proteomes" id="UP000182836"/>
    </source>
</evidence>
<comment type="similarity">
    <text evidence="6">Belongs to the ABC-4 integral membrane protein family.</text>
</comment>
<dbReference type="GO" id="GO:0055085">
    <property type="term" value="P:transmembrane transport"/>
    <property type="evidence" value="ECO:0007669"/>
    <property type="project" value="UniProtKB-UniRule"/>
</dbReference>
<evidence type="ECO:0000256" key="1">
    <source>
        <dbReference type="ARBA" id="ARBA00004651"/>
    </source>
</evidence>
<organism evidence="8 9">
    <name type="scientific">Aneurinibacillus migulanus</name>
    <name type="common">Bacillus migulanus</name>
    <dbReference type="NCBI Taxonomy" id="47500"/>
    <lineage>
        <taxon>Bacteria</taxon>
        <taxon>Bacillati</taxon>
        <taxon>Bacillota</taxon>
        <taxon>Bacilli</taxon>
        <taxon>Bacillales</taxon>
        <taxon>Paenibacillaceae</taxon>
        <taxon>Aneurinibacillus group</taxon>
        <taxon>Aneurinibacillus</taxon>
    </lineage>
</organism>
<dbReference type="PIRSF" id="PIRSF018968">
    <property type="entry name" value="ABC_permease_BceB"/>
    <property type="match status" value="1"/>
</dbReference>
<feature type="transmembrane region" description="Helical" evidence="6">
    <location>
        <begin position="28"/>
        <end position="48"/>
    </location>
</feature>
<feature type="transmembrane region" description="Helical" evidence="6">
    <location>
        <begin position="68"/>
        <end position="86"/>
    </location>
</feature>
<dbReference type="InterPro" id="IPR003838">
    <property type="entry name" value="ABC3_permease_C"/>
</dbReference>
<dbReference type="InterPro" id="IPR052536">
    <property type="entry name" value="ABC-4_Integral_Memb_Prot"/>
</dbReference>
<proteinExistence type="inferred from homology"/>
<gene>
    <name evidence="8" type="ORF">SAMN04487909_1203</name>
</gene>
<dbReference type="PANTHER" id="PTHR46795:SF3">
    <property type="entry name" value="ABC TRANSPORTER PERMEASE"/>
    <property type="match status" value="1"/>
</dbReference>
<feature type="transmembrane region" description="Helical" evidence="6">
    <location>
        <begin position="589"/>
        <end position="613"/>
    </location>
</feature>
<dbReference type="AlphaFoldDB" id="A0A1G8UGY0"/>
<dbReference type="PANTHER" id="PTHR46795">
    <property type="entry name" value="ABC TRANSPORTER PERMEASE-RELATED-RELATED"/>
    <property type="match status" value="1"/>
</dbReference>
<feature type="transmembrane region" description="Helical" evidence="6">
    <location>
        <begin position="207"/>
        <end position="226"/>
    </location>
</feature>
<evidence type="ECO:0000313" key="8">
    <source>
        <dbReference type="EMBL" id="SDJ52991.1"/>
    </source>
</evidence>
<protein>
    <submittedName>
        <fullName evidence="8">Putative ABC transport system permease protein</fullName>
    </submittedName>
</protein>
<keyword evidence="6" id="KW-0813">Transport</keyword>
<name>A0A1G8UGY0_ANEMI</name>
<sequence length="653" mass="73687">MSWLHLEVGIVTLFSIAKKNIKMNFSNYFLYFASMIFSIVIYFTFVSLKYDKTIQATSDGSTKISSAFSGAAVVLMIFVAIFIWYSNSFFTRKRKKEVGLYSLLGVRKKQIGKMLFYENFIMGLLALIIGIAVGSVLSKLFVALLMKLMGYEVVGNFSISVAAIINTVIVFLLITLITSFQGYRLIYRFKLIELFQADKEGEKESRASFIVALLSIILIGTGYWIALQNLMDSKVWKTLGFMVTPMVILVTVILGTYFLFSTLTVYVLKLSRKNKKSYWKGINIIGTSQLLYRMKGNARTLTIIAVLSATTLTAVCTAYSMYYNNRTNAEKFNPNSFMFIDTNNKVSQKVQNIMSQNKNHQVIYHAAILTLEVEADITGFKNEFYGNEMRYTLISNHDFNKLAKEQKRNENLTLKGEEAVVLDATYMDSISPKYVGSSISFKTNKKVQHITFTDFKKYSVFNLYTIQNSIVVSDELFAQLQSEIRPLNVEAYKITNDDDAKQLSKDVQALVPEKANLSSFYADYSAGLESSGLLIFMGGFLGLVFLAATGSIIYFKQLTEAGADKGRYEILYKIGVKKKEVRKSIAKQMLFIFALPLLAGIAHCAVALTALSNLMQTNLVLPVVICMGIYTIAYIVYYFLTVNSYYKIVIKTK</sequence>
<evidence type="ECO:0000256" key="6">
    <source>
        <dbReference type="PIRNR" id="PIRNR018968"/>
    </source>
</evidence>
<reference evidence="8 9" key="1">
    <citation type="submission" date="2016-10" db="EMBL/GenBank/DDBJ databases">
        <authorList>
            <person name="de Groot N.N."/>
        </authorList>
    </citation>
    <scope>NUCLEOTIDE SEQUENCE [LARGE SCALE GENOMIC DNA]</scope>
    <source>
        <strain evidence="8 9">DSM 2895</strain>
    </source>
</reference>
<evidence type="ECO:0000256" key="2">
    <source>
        <dbReference type="ARBA" id="ARBA00022475"/>
    </source>
</evidence>
<feature type="transmembrane region" description="Helical" evidence="6">
    <location>
        <begin position="157"/>
        <end position="186"/>
    </location>
</feature>
<feature type="transmembrane region" description="Helical" evidence="6">
    <location>
        <begin position="619"/>
        <end position="640"/>
    </location>
</feature>
<evidence type="ECO:0000256" key="5">
    <source>
        <dbReference type="ARBA" id="ARBA00023136"/>
    </source>
</evidence>
<dbReference type="InterPro" id="IPR027022">
    <property type="entry name" value="ABC_permease_BceB-typ"/>
</dbReference>
<dbReference type="EMBL" id="FNED01000020">
    <property type="protein sequence ID" value="SDJ52991.1"/>
    <property type="molecule type" value="Genomic_DNA"/>
</dbReference>
<evidence type="ECO:0000256" key="3">
    <source>
        <dbReference type="ARBA" id="ARBA00022692"/>
    </source>
</evidence>
<dbReference type="Pfam" id="PF02687">
    <property type="entry name" value="FtsX"/>
    <property type="match status" value="1"/>
</dbReference>
<keyword evidence="5 6" id="KW-0472">Membrane</keyword>
<feature type="transmembrane region" description="Helical" evidence="6">
    <location>
        <begin position="246"/>
        <end position="268"/>
    </location>
</feature>
<keyword evidence="4 6" id="KW-1133">Transmembrane helix</keyword>
<feature type="transmembrane region" description="Helical" evidence="6">
    <location>
        <begin position="115"/>
        <end position="137"/>
    </location>
</feature>
<evidence type="ECO:0000256" key="4">
    <source>
        <dbReference type="ARBA" id="ARBA00022989"/>
    </source>
</evidence>
<keyword evidence="3 6" id="KW-0812">Transmembrane</keyword>
<feature type="transmembrane region" description="Helical" evidence="6">
    <location>
        <begin position="533"/>
        <end position="555"/>
    </location>
</feature>